<evidence type="ECO:0000313" key="3">
    <source>
        <dbReference type="Proteomes" id="UP000295497"/>
    </source>
</evidence>
<dbReference type="Proteomes" id="UP000295497">
    <property type="component" value="Chromosome"/>
</dbReference>
<evidence type="ECO:0000313" key="2">
    <source>
        <dbReference type="EMBL" id="AUX34601.1"/>
    </source>
</evidence>
<gene>
    <name evidence="2" type="ORF">SOCE836_067770</name>
</gene>
<dbReference type="Pfam" id="PF20247">
    <property type="entry name" value="DUF6602"/>
    <property type="match status" value="1"/>
</dbReference>
<protein>
    <recommendedName>
        <fullName evidence="1">DUF6602 domain-containing protein</fullName>
    </recommendedName>
</protein>
<dbReference type="CDD" id="cd21173">
    <property type="entry name" value="NucC-like"/>
    <property type="match status" value="1"/>
</dbReference>
<dbReference type="AlphaFoldDB" id="A0A4P2QWP6"/>
<name>A0A4P2QWP6_SORCE</name>
<accession>A0A4P2QWP6</accession>
<sequence length="317" mass="34727">MPDTGQSFRRGTVSDLRDRGAVAGGSTAGWSRYNGFVEEFDRLLGCRLANIRAKVKNNFELGDEFEIALCRVLRELFPDRIGICRGYIVDRNGDSAGDDIIVFDAARFRTPLAPESKEEVPAEVVFAYIEAKYTLYAHAKVRASNLGQSLATACRQIANVKRLVRAEVPLDAVTSRFGQPGVAVERQPGFPVIRNPFYGAVWALNLQMGKLQKSGRAHAMSLRLQEIEDELVWSGHPRELLPDAIAAGELLVVQAVAAPGGGRQVRPFIAPDTERAILCGVSRLATAAVHLRWAIDRIVLGEEPWMDGFDAQLAAAD</sequence>
<dbReference type="InterPro" id="IPR046537">
    <property type="entry name" value="DUF6602"/>
</dbReference>
<feature type="domain" description="DUF6602" evidence="1">
    <location>
        <begin position="50"/>
        <end position="163"/>
    </location>
</feature>
<proteinExistence type="predicted"/>
<dbReference type="EMBL" id="CP012672">
    <property type="protein sequence ID" value="AUX34601.1"/>
    <property type="molecule type" value="Genomic_DNA"/>
</dbReference>
<reference evidence="2 3" key="1">
    <citation type="submission" date="2015-09" db="EMBL/GenBank/DDBJ databases">
        <title>Sorangium comparison.</title>
        <authorList>
            <person name="Zaburannyi N."/>
            <person name="Bunk B."/>
            <person name="Overmann J."/>
            <person name="Mueller R."/>
        </authorList>
    </citation>
    <scope>NUCLEOTIDE SEQUENCE [LARGE SCALE GENOMIC DNA]</scope>
    <source>
        <strain evidence="2 3">So ce836</strain>
    </source>
</reference>
<evidence type="ECO:0000259" key="1">
    <source>
        <dbReference type="Pfam" id="PF20247"/>
    </source>
</evidence>
<organism evidence="2 3">
    <name type="scientific">Sorangium cellulosum</name>
    <name type="common">Polyangium cellulosum</name>
    <dbReference type="NCBI Taxonomy" id="56"/>
    <lineage>
        <taxon>Bacteria</taxon>
        <taxon>Pseudomonadati</taxon>
        <taxon>Myxococcota</taxon>
        <taxon>Polyangia</taxon>
        <taxon>Polyangiales</taxon>
        <taxon>Polyangiaceae</taxon>
        <taxon>Sorangium</taxon>
    </lineage>
</organism>